<dbReference type="Proteomes" id="UP000724874">
    <property type="component" value="Unassembled WGS sequence"/>
</dbReference>
<evidence type="ECO:0000256" key="4">
    <source>
        <dbReference type="ARBA" id="ARBA00007495"/>
    </source>
</evidence>
<protein>
    <recommendedName>
        <fullName evidence="13">Beta-xylanase</fullName>
        <ecNumber evidence="13">3.2.1.8</ecNumber>
    </recommendedName>
</protein>
<evidence type="ECO:0000313" key="17">
    <source>
        <dbReference type="EMBL" id="KAF8910544.1"/>
    </source>
</evidence>
<dbReference type="PROSITE" id="PS51164">
    <property type="entry name" value="CBM1_2"/>
    <property type="match status" value="1"/>
</dbReference>
<name>A0A9P5TS32_GYMJU</name>
<dbReference type="SUPFAM" id="SSF51445">
    <property type="entry name" value="(Trans)glycosidases"/>
    <property type="match status" value="1"/>
</dbReference>
<evidence type="ECO:0000256" key="8">
    <source>
        <dbReference type="ARBA" id="ARBA00022801"/>
    </source>
</evidence>
<organism evidence="17 18">
    <name type="scientific">Gymnopilus junonius</name>
    <name type="common">Spectacular rustgill mushroom</name>
    <name type="synonym">Gymnopilus spectabilis subsp. junonius</name>
    <dbReference type="NCBI Taxonomy" id="109634"/>
    <lineage>
        <taxon>Eukaryota</taxon>
        <taxon>Fungi</taxon>
        <taxon>Dikarya</taxon>
        <taxon>Basidiomycota</taxon>
        <taxon>Agaricomycotina</taxon>
        <taxon>Agaricomycetes</taxon>
        <taxon>Agaricomycetidae</taxon>
        <taxon>Agaricales</taxon>
        <taxon>Agaricineae</taxon>
        <taxon>Hymenogastraceae</taxon>
        <taxon>Gymnopilus</taxon>
    </lineage>
</organism>
<dbReference type="Pfam" id="PF00734">
    <property type="entry name" value="CBM_1"/>
    <property type="match status" value="1"/>
</dbReference>
<keyword evidence="11 13" id="KW-0624">Polysaccharide degradation</keyword>
<feature type="signal peptide" evidence="14">
    <location>
        <begin position="1"/>
        <end position="21"/>
    </location>
</feature>
<evidence type="ECO:0000256" key="11">
    <source>
        <dbReference type="ARBA" id="ARBA00023326"/>
    </source>
</evidence>
<proteinExistence type="inferred from homology"/>
<dbReference type="SUPFAM" id="SSF57180">
    <property type="entry name" value="Cellulose-binding domain"/>
    <property type="match status" value="1"/>
</dbReference>
<dbReference type="PRINTS" id="PR00134">
    <property type="entry name" value="GLHYDRLASE10"/>
</dbReference>
<dbReference type="GO" id="GO:0030248">
    <property type="term" value="F:cellulose binding"/>
    <property type="evidence" value="ECO:0007669"/>
    <property type="project" value="InterPro"/>
</dbReference>
<evidence type="ECO:0000259" key="15">
    <source>
        <dbReference type="PROSITE" id="PS51164"/>
    </source>
</evidence>
<reference evidence="17" key="1">
    <citation type="submission" date="2020-11" db="EMBL/GenBank/DDBJ databases">
        <authorList>
            <consortium name="DOE Joint Genome Institute"/>
            <person name="Ahrendt S."/>
            <person name="Riley R."/>
            <person name="Andreopoulos W."/>
            <person name="LaButti K."/>
            <person name="Pangilinan J."/>
            <person name="Ruiz-duenas F.J."/>
            <person name="Barrasa J.M."/>
            <person name="Sanchez-Garcia M."/>
            <person name="Camarero S."/>
            <person name="Miyauchi S."/>
            <person name="Serrano A."/>
            <person name="Linde D."/>
            <person name="Babiker R."/>
            <person name="Drula E."/>
            <person name="Ayuso-Fernandez I."/>
            <person name="Pacheco R."/>
            <person name="Padilla G."/>
            <person name="Ferreira P."/>
            <person name="Barriuso J."/>
            <person name="Kellner H."/>
            <person name="Castanera R."/>
            <person name="Alfaro M."/>
            <person name="Ramirez L."/>
            <person name="Pisabarro A.G."/>
            <person name="Kuo A."/>
            <person name="Tritt A."/>
            <person name="Lipzen A."/>
            <person name="He G."/>
            <person name="Yan M."/>
            <person name="Ng V."/>
            <person name="Cullen D."/>
            <person name="Martin F."/>
            <person name="Rosso M.-N."/>
            <person name="Henrissat B."/>
            <person name="Hibbett D."/>
            <person name="Martinez A.T."/>
            <person name="Grigoriev I.V."/>
        </authorList>
    </citation>
    <scope>NUCLEOTIDE SEQUENCE</scope>
    <source>
        <strain evidence="17">AH 44721</strain>
    </source>
</reference>
<feature type="domain" description="GH10" evidence="16">
    <location>
        <begin position="81"/>
        <end position="396"/>
    </location>
</feature>
<keyword evidence="18" id="KW-1185">Reference proteome</keyword>
<dbReference type="InterPro" id="IPR031158">
    <property type="entry name" value="GH10_AS"/>
</dbReference>
<dbReference type="AlphaFoldDB" id="A0A9P5TS32"/>
<dbReference type="EMBL" id="JADNYJ010000006">
    <property type="protein sequence ID" value="KAF8910544.1"/>
    <property type="molecule type" value="Genomic_DNA"/>
</dbReference>
<dbReference type="GO" id="GO:0005576">
    <property type="term" value="C:extracellular region"/>
    <property type="evidence" value="ECO:0007669"/>
    <property type="project" value="UniProtKB-SubCell"/>
</dbReference>
<dbReference type="PANTHER" id="PTHR31490:SF35">
    <property type="entry name" value="ENDO-1,4-BETA-XYLANASE"/>
    <property type="match status" value="1"/>
</dbReference>
<dbReference type="Gene3D" id="3.20.20.80">
    <property type="entry name" value="Glycosidases"/>
    <property type="match status" value="1"/>
</dbReference>
<dbReference type="InterPro" id="IPR000254">
    <property type="entry name" value="CBD"/>
</dbReference>
<dbReference type="GO" id="GO:0045493">
    <property type="term" value="P:xylan catabolic process"/>
    <property type="evidence" value="ECO:0007669"/>
    <property type="project" value="UniProtKB-KW"/>
</dbReference>
<feature type="active site" description="Nucleophile" evidence="12">
    <location>
        <position position="318"/>
    </location>
</feature>
<evidence type="ECO:0000256" key="6">
    <source>
        <dbReference type="ARBA" id="ARBA00022651"/>
    </source>
</evidence>
<dbReference type="SMART" id="SM00236">
    <property type="entry name" value="fCBD"/>
    <property type="match status" value="1"/>
</dbReference>
<dbReference type="SMART" id="SM00633">
    <property type="entry name" value="Glyco_10"/>
    <property type="match status" value="1"/>
</dbReference>
<keyword evidence="8 13" id="KW-0378">Hydrolase</keyword>
<evidence type="ECO:0000259" key="16">
    <source>
        <dbReference type="PROSITE" id="PS51760"/>
    </source>
</evidence>
<dbReference type="InterPro" id="IPR044846">
    <property type="entry name" value="GH10"/>
</dbReference>
<comment type="pathway">
    <text evidence="3">Glycan degradation; xylan degradation.</text>
</comment>
<dbReference type="InterPro" id="IPR017853">
    <property type="entry name" value="GH"/>
</dbReference>
<evidence type="ECO:0000256" key="9">
    <source>
        <dbReference type="ARBA" id="ARBA00023277"/>
    </source>
</evidence>
<evidence type="ECO:0000313" key="18">
    <source>
        <dbReference type="Proteomes" id="UP000724874"/>
    </source>
</evidence>
<feature type="domain" description="CBM1" evidence="15">
    <location>
        <begin position="21"/>
        <end position="54"/>
    </location>
</feature>
<feature type="chain" id="PRO_5040465110" description="Beta-xylanase" evidence="14">
    <location>
        <begin position="22"/>
        <end position="399"/>
    </location>
</feature>
<keyword evidence="9 13" id="KW-0119">Carbohydrate metabolism</keyword>
<dbReference type="PROSITE" id="PS00591">
    <property type="entry name" value="GH10_1"/>
    <property type="match status" value="1"/>
</dbReference>
<dbReference type="Pfam" id="PF00331">
    <property type="entry name" value="Glyco_hydro_10"/>
    <property type="match status" value="1"/>
</dbReference>
<gene>
    <name evidence="17" type="ORF">CPB84DRAFT_1672580</name>
</gene>
<dbReference type="PANTHER" id="PTHR31490">
    <property type="entry name" value="GLYCOSYL HYDROLASE"/>
    <property type="match status" value="1"/>
</dbReference>
<comment type="subcellular location">
    <subcellularLocation>
        <location evidence="2">Secreted</location>
    </subcellularLocation>
</comment>
<keyword evidence="6" id="KW-0858">Xylan degradation</keyword>
<keyword evidence="5" id="KW-0964">Secreted</keyword>
<sequence>MSLKLAASVSGLLSLIPLVSAQATAYAQCGGMGWTGPTDCVSGFACESFFAQCVPGTVSLTTTVTTTSGPGTTSSASAPGSTATIGLAVAAKAAGKLYFGSATDNPELTDLPYVAGLSNASDFLQLTPGNSMKWDATEPTQGTFTFDGGEQIVQLAQKNGQLIRGHNCVWYNQLPNWVTSTSWDNATLLEVVANHCGTIVGHWAGQIWDIINEPFNDDGTWRQDVFYNVTGEAFVAAALQAARDADPDAKLYINDYNLEYGGAKAQSMANLVSSLKAQGVPVDGVGLQGHLLVGGVPGNLQSILESFTALGVEVAITELDIRMTLPVTDALLEQQKADYQSVISACKNVSGCIGVTVWDYTDKYSWVPSTFSGQGAACPWDENLIKKPAYDGIVSGFTA</sequence>
<dbReference type="OrthoDB" id="3055998at2759"/>
<evidence type="ECO:0000256" key="5">
    <source>
        <dbReference type="ARBA" id="ARBA00022525"/>
    </source>
</evidence>
<evidence type="ECO:0000256" key="14">
    <source>
        <dbReference type="SAM" id="SignalP"/>
    </source>
</evidence>
<accession>A0A9P5TS32</accession>
<dbReference type="PROSITE" id="PS51760">
    <property type="entry name" value="GH10_2"/>
    <property type="match status" value="1"/>
</dbReference>
<dbReference type="InterPro" id="IPR035971">
    <property type="entry name" value="CBD_sf"/>
</dbReference>
<keyword evidence="10 13" id="KW-0326">Glycosidase</keyword>
<dbReference type="EC" id="3.2.1.8" evidence="13"/>
<evidence type="ECO:0000256" key="12">
    <source>
        <dbReference type="PROSITE-ProRule" id="PRU10061"/>
    </source>
</evidence>
<evidence type="ECO:0000256" key="2">
    <source>
        <dbReference type="ARBA" id="ARBA00004613"/>
    </source>
</evidence>
<dbReference type="InterPro" id="IPR001000">
    <property type="entry name" value="GH10_dom"/>
</dbReference>
<comment type="catalytic activity">
    <reaction evidence="1 13">
        <text>Endohydrolysis of (1-&gt;4)-beta-D-xylosidic linkages in xylans.</text>
        <dbReference type="EC" id="3.2.1.8"/>
    </reaction>
</comment>
<evidence type="ECO:0000256" key="1">
    <source>
        <dbReference type="ARBA" id="ARBA00000681"/>
    </source>
</evidence>
<evidence type="ECO:0000256" key="10">
    <source>
        <dbReference type="ARBA" id="ARBA00023295"/>
    </source>
</evidence>
<keyword evidence="7 14" id="KW-0732">Signal</keyword>
<evidence type="ECO:0000256" key="7">
    <source>
        <dbReference type="ARBA" id="ARBA00022729"/>
    </source>
</evidence>
<evidence type="ECO:0000256" key="3">
    <source>
        <dbReference type="ARBA" id="ARBA00004851"/>
    </source>
</evidence>
<comment type="caution">
    <text evidence="17">The sequence shown here is derived from an EMBL/GenBank/DDBJ whole genome shotgun (WGS) entry which is preliminary data.</text>
</comment>
<dbReference type="GO" id="GO:0031176">
    <property type="term" value="F:endo-1,4-beta-xylanase activity"/>
    <property type="evidence" value="ECO:0007669"/>
    <property type="project" value="UniProtKB-EC"/>
</dbReference>
<comment type="similarity">
    <text evidence="4 13">Belongs to the glycosyl hydrolase 10 (cellulase F) family.</text>
</comment>
<evidence type="ECO:0000256" key="13">
    <source>
        <dbReference type="RuleBase" id="RU361174"/>
    </source>
</evidence>